<feature type="binding site" evidence="9">
    <location>
        <position position="327"/>
    </location>
    <ligand>
        <name>substrate</name>
    </ligand>
</feature>
<feature type="binding site" evidence="10">
    <location>
        <position position="267"/>
    </location>
    <ligand>
        <name>NAD(+)</name>
        <dbReference type="ChEBI" id="CHEBI:57540"/>
    </ligand>
</feature>
<dbReference type="NCBIfam" id="TIGR03026">
    <property type="entry name" value="NDP-sugDHase"/>
    <property type="match status" value="1"/>
</dbReference>
<dbReference type="GO" id="GO:0000271">
    <property type="term" value="P:polysaccharide biosynthetic process"/>
    <property type="evidence" value="ECO:0007669"/>
    <property type="project" value="InterPro"/>
</dbReference>
<dbReference type="EMBL" id="CP012117">
    <property type="protein sequence ID" value="ANP26801.1"/>
    <property type="molecule type" value="Genomic_DNA"/>
</dbReference>
<name>A0A1B0ZFU0_9MICO</name>
<evidence type="ECO:0000256" key="1">
    <source>
        <dbReference type="ARBA" id="ARBA00004701"/>
    </source>
</evidence>
<dbReference type="AlphaFoldDB" id="A0A1B0ZFU0"/>
<dbReference type="GO" id="GO:0051287">
    <property type="term" value="F:NAD binding"/>
    <property type="evidence" value="ECO:0007669"/>
    <property type="project" value="InterPro"/>
</dbReference>
<reference evidence="12 13" key="1">
    <citation type="submission" date="2015-06" db="EMBL/GenBank/DDBJ databases">
        <title>Investigation of pathophysiology for high-risk pregnancy and development of treatment modality based on it.</title>
        <authorList>
            <person name="Kim B.-C."/>
            <person name="Lim S."/>
        </authorList>
    </citation>
    <scope>NUCLEOTIDE SEQUENCE [LARGE SCALE GENOMIC DNA]</scope>
    <source>
        <strain evidence="12 13">AD1-86</strain>
    </source>
</reference>
<dbReference type="InterPro" id="IPR028357">
    <property type="entry name" value="UDPglc_DH_bac"/>
</dbReference>
<feature type="binding site" evidence="10">
    <location>
        <position position="334"/>
    </location>
    <ligand>
        <name>NAD(+)</name>
        <dbReference type="ChEBI" id="CHEBI:57540"/>
    </ligand>
</feature>
<dbReference type="Pfam" id="PF03721">
    <property type="entry name" value="UDPG_MGDP_dh_N"/>
    <property type="match status" value="1"/>
</dbReference>
<dbReference type="Gene3D" id="1.20.5.100">
    <property type="entry name" value="Cytochrome c1, transmembrane anchor, C-terminal"/>
    <property type="match status" value="1"/>
</dbReference>
<feature type="binding site" evidence="10">
    <location>
        <position position="154"/>
    </location>
    <ligand>
        <name>NAD(+)</name>
        <dbReference type="ChEBI" id="CHEBI:57540"/>
    </ligand>
</feature>
<dbReference type="InterPro" id="IPR014026">
    <property type="entry name" value="UDP-Glc/GDP-Man_DH_dimer"/>
</dbReference>
<dbReference type="GO" id="GO:0006065">
    <property type="term" value="P:UDP-glucuronate biosynthetic process"/>
    <property type="evidence" value="ECO:0007669"/>
    <property type="project" value="UniProtKB-UniPathway"/>
</dbReference>
<dbReference type="Proteomes" id="UP000092596">
    <property type="component" value="Chromosome"/>
</dbReference>
<feature type="active site" description="Nucleophile" evidence="8">
    <location>
        <position position="264"/>
    </location>
</feature>
<dbReference type="SUPFAM" id="SSF52413">
    <property type="entry name" value="UDP-glucose/GDP-mannose dehydrogenase C-terminal domain"/>
    <property type="match status" value="1"/>
</dbReference>
<feature type="binding site" evidence="10">
    <location>
        <position position="35"/>
    </location>
    <ligand>
        <name>NAD(+)</name>
        <dbReference type="ChEBI" id="CHEBI:57540"/>
    </ligand>
</feature>
<dbReference type="PIRSF" id="PIRSF000124">
    <property type="entry name" value="UDPglc_GDPman_dh"/>
    <property type="match status" value="1"/>
</dbReference>
<dbReference type="InterPro" id="IPR036291">
    <property type="entry name" value="NAD(P)-bd_dom_sf"/>
</dbReference>
<dbReference type="InterPro" id="IPR014027">
    <property type="entry name" value="UDP-Glc/GDP-Man_DH_C"/>
</dbReference>
<dbReference type="Pfam" id="PF03720">
    <property type="entry name" value="UDPG_MGDP_dh_C"/>
    <property type="match status" value="1"/>
</dbReference>
<evidence type="ECO:0000256" key="9">
    <source>
        <dbReference type="PIRSR" id="PIRSR500134-2"/>
    </source>
</evidence>
<dbReference type="KEGG" id="dva:DAD186_02420"/>
<dbReference type="InterPro" id="IPR008927">
    <property type="entry name" value="6-PGluconate_DH-like_C_sf"/>
</dbReference>
<comment type="catalytic activity">
    <reaction evidence="6 7">
        <text>UDP-alpha-D-glucose + 2 NAD(+) + H2O = UDP-alpha-D-glucuronate + 2 NADH + 3 H(+)</text>
        <dbReference type="Rhea" id="RHEA:23596"/>
        <dbReference type="ChEBI" id="CHEBI:15377"/>
        <dbReference type="ChEBI" id="CHEBI:15378"/>
        <dbReference type="ChEBI" id="CHEBI:57540"/>
        <dbReference type="ChEBI" id="CHEBI:57945"/>
        <dbReference type="ChEBI" id="CHEBI:58052"/>
        <dbReference type="ChEBI" id="CHEBI:58885"/>
        <dbReference type="EC" id="1.1.1.22"/>
    </reaction>
</comment>
<feature type="binding site" evidence="10">
    <location>
        <position position="85"/>
    </location>
    <ligand>
        <name>NAD(+)</name>
        <dbReference type="ChEBI" id="CHEBI:57540"/>
    </ligand>
</feature>
<dbReference type="Gene3D" id="3.40.50.720">
    <property type="entry name" value="NAD(P)-binding Rossmann-like Domain"/>
    <property type="match status" value="2"/>
</dbReference>
<dbReference type="Pfam" id="PF00984">
    <property type="entry name" value="UDPG_MGDP_dh"/>
    <property type="match status" value="1"/>
</dbReference>
<gene>
    <name evidence="12" type="ORF">DAD186_02420</name>
</gene>
<dbReference type="PANTHER" id="PTHR43750">
    <property type="entry name" value="UDP-GLUCOSE 6-DEHYDROGENASE TUAD"/>
    <property type="match status" value="1"/>
</dbReference>
<evidence type="ECO:0000259" key="11">
    <source>
        <dbReference type="SMART" id="SM00984"/>
    </source>
</evidence>
<proteinExistence type="inferred from homology"/>
<feature type="domain" description="UDP-glucose/GDP-mannose dehydrogenase C-terminal" evidence="11">
    <location>
        <begin position="320"/>
        <end position="421"/>
    </location>
</feature>
<feature type="binding site" evidence="9">
    <location>
        <begin position="253"/>
        <end position="257"/>
    </location>
    <ligand>
        <name>substrate</name>
    </ligand>
</feature>
<dbReference type="InterPro" id="IPR001732">
    <property type="entry name" value="UDP-Glc/GDP-Man_DH_N"/>
</dbReference>
<sequence length="444" mass="48020">MKISVIGLGYLGAVHAVCMAELGHDVVGIDVDTERIAKLERGEAPFFEPDFPEKLSAALERGTLRFSADLSDVRECDVHFVCVGTPQGSDGSADLGALHAVREGLQKVLADSTREKVLVVGKSTVPVGTARGLSEAFAELPNIELAWNPEFLREGYAVKDTLGPDRLVYGVHEDQQFSIAHLDAVYAPILEAGTPRLVYGYESAELVKVSANAFLATKISFVNAVAEMCEATGADVVEVAEAIGLDERIGRRFLKAGIGFGGGCLPKDVRAFIASAEDHGVGDSFEFLRNVDRINQKRRARPVQLALEHFGGNLAGVPITVLGAAFKPYSDDVRDSPAIDIALSLARHGADVRITDPQALDVVRGRYEELTLVDDLEEAMSGARLLILATEWQIYRDLDPERVAELVAERVVIDGRGVFDLARWRKAGFEIMALGRGDRAGRLA</sequence>
<dbReference type="PIRSF" id="PIRSF500134">
    <property type="entry name" value="UDPglc_DH_bac"/>
    <property type="match status" value="1"/>
</dbReference>
<protein>
    <recommendedName>
        <fullName evidence="3 7">UDP-glucose 6-dehydrogenase</fullName>
        <ecNumber evidence="3 7">1.1.1.22</ecNumber>
    </recommendedName>
</protein>
<evidence type="ECO:0000256" key="10">
    <source>
        <dbReference type="PIRSR" id="PIRSR500134-3"/>
    </source>
</evidence>
<dbReference type="EC" id="1.1.1.22" evidence="3 7"/>
<dbReference type="UniPathway" id="UPA00038">
    <property type="reaction ID" value="UER00491"/>
</dbReference>
<evidence type="ECO:0000256" key="3">
    <source>
        <dbReference type="ARBA" id="ARBA00012954"/>
    </source>
</evidence>
<feature type="binding site" evidence="9">
    <location>
        <position position="208"/>
    </location>
    <ligand>
        <name>substrate</name>
    </ligand>
</feature>
<feature type="binding site" evidence="9">
    <location>
        <begin position="151"/>
        <end position="154"/>
    </location>
    <ligand>
        <name>substrate</name>
    </ligand>
</feature>
<accession>A0A1B0ZFU0</accession>
<comment type="pathway">
    <text evidence="1">Nucleotide-sugar biosynthesis; UDP-alpha-D-glucuronate biosynthesis; UDP-alpha-D-glucuronate from UDP-alpha-D-glucose: step 1/1.</text>
</comment>
<feature type="binding site" evidence="9">
    <location>
        <position position="261"/>
    </location>
    <ligand>
        <name>substrate</name>
    </ligand>
</feature>
<dbReference type="STRING" id="1630135.DAD186_02420"/>
<evidence type="ECO:0000256" key="6">
    <source>
        <dbReference type="ARBA" id="ARBA00047473"/>
    </source>
</evidence>
<dbReference type="SUPFAM" id="SSF51735">
    <property type="entry name" value="NAD(P)-binding Rossmann-fold domains"/>
    <property type="match status" value="1"/>
</dbReference>
<evidence type="ECO:0000256" key="7">
    <source>
        <dbReference type="PIRNR" id="PIRNR000124"/>
    </source>
</evidence>
<keyword evidence="4 7" id="KW-0560">Oxidoreductase</keyword>
<dbReference type="InterPro" id="IPR036220">
    <property type="entry name" value="UDP-Glc/GDP-Man_DH_C_sf"/>
</dbReference>
<dbReference type="SMART" id="SM00984">
    <property type="entry name" value="UDPG_MGDP_dh_C"/>
    <property type="match status" value="1"/>
</dbReference>
<dbReference type="SUPFAM" id="SSF48179">
    <property type="entry name" value="6-phosphogluconate dehydrogenase C-terminal domain-like"/>
    <property type="match status" value="1"/>
</dbReference>
<keyword evidence="5 7" id="KW-0520">NAD</keyword>
<dbReference type="RefSeq" id="WP_065247161.1">
    <property type="nucleotide sequence ID" value="NZ_CP012117.1"/>
</dbReference>
<dbReference type="GO" id="GO:0003979">
    <property type="term" value="F:UDP-glucose 6-dehydrogenase activity"/>
    <property type="evidence" value="ECO:0007669"/>
    <property type="project" value="UniProtKB-EC"/>
</dbReference>
<evidence type="ECO:0000256" key="5">
    <source>
        <dbReference type="ARBA" id="ARBA00023027"/>
    </source>
</evidence>
<evidence type="ECO:0000313" key="13">
    <source>
        <dbReference type="Proteomes" id="UP000092596"/>
    </source>
</evidence>
<feature type="binding site" evidence="10">
    <location>
        <position position="124"/>
    </location>
    <ligand>
        <name>NAD(+)</name>
        <dbReference type="ChEBI" id="CHEBI:57540"/>
    </ligand>
</feature>
<comment type="similarity">
    <text evidence="2 7">Belongs to the UDP-glucose/GDP-mannose dehydrogenase family.</text>
</comment>
<evidence type="ECO:0000256" key="8">
    <source>
        <dbReference type="PIRSR" id="PIRSR500134-1"/>
    </source>
</evidence>
<feature type="binding site" evidence="10">
    <location>
        <position position="30"/>
    </location>
    <ligand>
        <name>NAD(+)</name>
        <dbReference type="ChEBI" id="CHEBI:57540"/>
    </ligand>
</feature>
<dbReference type="PANTHER" id="PTHR43750:SF3">
    <property type="entry name" value="UDP-GLUCOSE 6-DEHYDROGENASE TUAD"/>
    <property type="match status" value="1"/>
</dbReference>
<dbReference type="PATRIC" id="fig|1630135.4.peg.244"/>
<dbReference type="InterPro" id="IPR017476">
    <property type="entry name" value="UDP-Glc/GDP-Man"/>
</dbReference>
<evidence type="ECO:0000256" key="4">
    <source>
        <dbReference type="ARBA" id="ARBA00023002"/>
    </source>
</evidence>
<evidence type="ECO:0000256" key="2">
    <source>
        <dbReference type="ARBA" id="ARBA00006601"/>
    </source>
</evidence>
<organism evidence="12 13">
    <name type="scientific">Dermabacter vaginalis</name>
    <dbReference type="NCBI Taxonomy" id="1630135"/>
    <lineage>
        <taxon>Bacteria</taxon>
        <taxon>Bacillati</taxon>
        <taxon>Actinomycetota</taxon>
        <taxon>Actinomycetes</taxon>
        <taxon>Micrococcales</taxon>
        <taxon>Dermabacteraceae</taxon>
        <taxon>Dermabacter</taxon>
    </lineage>
</organism>
<evidence type="ECO:0000313" key="12">
    <source>
        <dbReference type="EMBL" id="ANP26801.1"/>
    </source>
</evidence>